<proteinExistence type="predicted"/>
<keyword evidence="1" id="KW-0812">Transmembrane</keyword>
<feature type="transmembrane region" description="Helical" evidence="1">
    <location>
        <begin position="7"/>
        <end position="29"/>
    </location>
</feature>
<sequence>MSKNKKRFVYVVLTSLILIGLGFLVNRLFSYHELLQKSYTEEVEKNFESIDRYGELLSKASEGRMTEEELIVASWKLQRIESDLLDQFNHLIESGLSEDRYNLGLDSASDKLNAISKTLRDAASYQSENLPPEISGELKRESTYLSTKMSELQYDDLKIHEISLMFKAFESEMIEPADWQYNENR</sequence>
<reference evidence="2 3" key="1">
    <citation type="submission" date="2023-05" db="EMBL/GenBank/DDBJ databases">
        <title>Comparative genomics reveals the evidence of polycyclic aromatic hydrocarbons degradation in moderately halophilic genus Pontibacillus.</title>
        <authorList>
            <person name="Yang H."/>
            <person name="Qian Z."/>
        </authorList>
    </citation>
    <scope>NUCLEOTIDE SEQUENCE [LARGE SCALE GENOMIC DNA]</scope>
    <source>
        <strain evidence="3">HN14</strain>
    </source>
</reference>
<evidence type="ECO:0000313" key="2">
    <source>
        <dbReference type="EMBL" id="WIF99486.1"/>
    </source>
</evidence>
<name>A0ABY8V0K7_9BACI</name>
<evidence type="ECO:0000256" key="1">
    <source>
        <dbReference type="SAM" id="Phobius"/>
    </source>
</evidence>
<keyword evidence="3" id="KW-1185">Reference proteome</keyword>
<protein>
    <submittedName>
        <fullName evidence="2">Uncharacterized protein</fullName>
    </submittedName>
</protein>
<evidence type="ECO:0000313" key="3">
    <source>
        <dbReference type="Proteomes" id="UP001236652"/>
    </source>
</evidence>
<accession>A0ABY8V0K7</accession>
<dbReference type="EMBL" id="CP126446">
    <property type="protein sequence ID" value="WIF99486.1"/>
    <property type="molecule type" value="Genomic_DNA"/>
</dbReference>
<keyword evidence="1" id="KW-1133">Transmembrane helix</keyword>
<gene>
    <name evidence="2" type="ORF">QNI29_07465</name>
</gene>
<dbReference type="Proteomes" id="UP001236652">
    <property type="component" value="Chromosome"/>
</dbReference>
<keyword evidence="1" id="KW-0472">Membrane</keyword>
<dbReference type="RefSeq" id="WP_231415752.1">
    <property type="nucleotide sequence ID" value="NZ_CP126446.1"/>
</dbReference>
<organism evidence="2 3">
    <name type="scientific">Pontibacillus chungwhensis</name>
    <dbReference type="NCBI Taxonomy" id="265426"/>
    <lineage>
        <taxon>Bacteria</taxon>
        <taxon>Bacillati</taxon>
        <taxon>Bacillota</taxon>
        <taxon>Bacilli</taxon>
        <taxon>Bacillales</taxon>
        <taxon>Bacillaceae</taxon>
        <taxon>Pontibacillus</taxon>
    </lineage>
</organism>